<evidence type="ECO:0000259" key="10">
    <source>
        <dbReference type="Pfam" id="PF19269"/>
    </source>
</evidence>
<keyword evidence="3 8" id="KW-0436">Ligase</keyword>
<keyword evidence="6 8" id="KW-0648">Protein biosynthesis</keyword>
<feature type="domain" description="Glutamyl/glutaminyl-tRNA synthetase class Ib catalytic" evidence="9">
    <location>
        <begin position="3"/>
        <end position="321"/>
    </location>
</feature>
<evidence type="ECO:0000256" key="6">
    <source>
        <dbReference type="ARBA" id="ARBA00022917"/>
    </source>
</evidence>
<evidence type="ECO:0000259" key="9">
    <source>
        <dbReference type="Pfam" id="PF00749"/>
    </source>
</evidence>
<dbReference type="InterPro" id="IPR020752">
    <property type="entry name" value="Glu-tRNA-synth_I_codon-bd_sub1"/>
</dbReference>
<dbReference type="Gene3D" id="1.10.8.70">
    <property type="entry name" value="Glutamate-tRNA synthetase, class I, anticodon-binding domain 1"/>
    <property type="match status" value="1"/>
</dbReference>
<dbReference type="InterPro" id="IPR014729">
    <property type="entry name" value="Rossmann-like_a/b/a_fold"/>
</dbReference>
<dbReference type="InterPro" id="IPR020058">
    <property type="entry name" value="Glu/Gln-tRNA-synth_Ib_cat-dom"/>
</dbReference>
<dbReference type="FunFam" id="3.40.50.620:FF:000045">
    <property type="entry name" value="Glutamate--tRNA ligase, mitochondrial"/>
    <property type="match status" value="1"/>
</dbReference>
<dbReference type="GO" id="GO:0004818">
    <property type="term" value="F:glutamate-tRNA ligase activity"/>
    <property type="evidence" value="ECO:0007669"/>
    <property type="project" value="UniProtKB-UniRule"/>
</dbReference>
<dbReference type="PANTHER" id="PTHR43311">
    <property type="entry name" value="GLUTAMATE--TRNA LIGASE"/>
    <property type="match status" value="1"/>
</dbReference>
<dbReference type="EC" id="6.1.1.17" evidence="8"/>
<dbReference type="PRINTS" id="PR00987">
    <property type="entry name" value="TRNASYNTHGLU"/>
</dbReference>
<comment type="function">
    <text evidence="8">Catalyzes the attachment of glutamate to tRNA(Glu) in a two-step reaction: glutamate is first activated by ATP to form Glu-AMP and then transferred to the acceptor end of tRNA(Glu).</text>
</comment>
<feature type="short sequence motif" description="'HIGH' region" evidence="8">
    <location>
        <begin position="9"/>
        <end position="19"/>
    </location>
</feature>
<keyword evidence="7 8" id="KW-0030">Aminoacyl-tRNA synthetase</keyword>
<evidence type="ECO:0000313" key="11">
    <source>
        <dbReference type="EMBL" id="SLM09923.1"/>
    </source>
</evidence>
<dbReference type="GO" id="GO:0000049">
    <property type="term" value="F:tRNA binding"/>
    <property type="evidence" value="ECO:0007669"/>
    <property type="project" value="InterPro"/>
</dbReference>
<dbReference type="Pfam" id="PF00749">
    <property type="entry name" value="tRNA-synt_1c"/>
    <property type="match status" value="1"/>
</dbReference>
<dbReference type="HAMAP" id="MF_00022">
    <property type="entry name" value="Glu_tRNA_synth_type1"/>
    <property type="match status" value="1"/>
</dbReference>
<dbReference type="InterPro" id="IPR049940">
    <property type="entry name" value="GluQ/Sye"/>
</dbReference>
<comment type="subunit">
    <text evidence="8">Monomer.</text>
</comment>
<feature type="binding site" evidence="8">
    <location>
        <position position="255"/>
    </location>
    <ligand>
        <name>ATP</name>
        <dbReference type="ChEBI" id="CHEBI:30616"/>
    </ligand>
</feature>
<dbReference type="GO" id="GO:0008270">
    <property type="term" value="F:zinc ion binding"/>
    <property type="evidence" value="ECO:0007669"/>
    <property type="project" value="InterPro"/>
</dbReference>
<comment type="catalytic activity">
    <reaction evidence="8">
        <text>tRNA(Glu) + L-glutamate + ATP = L-glutamyl-tRNA(Glu) + AMP + diphosphate</text>
        <dbReference type="Rhea" id="RHEA:23540"/>
        <dbReference type="Rhea" id="RHEA-COMP:9663"/>
        <dbReference type="Rhea" id="RHEA-COMP:9680"/>
        <dbReference type="ChEBI" id="CHEBI:29985"/>
        <dbReference type="ChEBI" id="CHEBI:30616"/>
        <dbReference type="ChEBI" id="CHEBI:33019"/>
        <dbReference type="ChEBI" id="CHEBI:78442"/>
        <dbReference type="ChEBI" id="CHEBI:78520"/>
        <dbReference type="ChEBI" id="CHEBI:456215"/>
        <dbReference type="EC" id="6.1.1.17"/>
    </reaction>
</comment>
<dbReference type="NCBIfam" id="TIGR00464">
    <property type="entry name" value="gltX_bact"/>
    <property type="match status" value="1"/>
</dbReference>
<dbReference type="GO" id="GO:0006424">
    <property type="term" value="P:glutamyl-tRNA aminoacylation"/>
    <property type="evidence" value="ECO:0007669"/>
    <property type="project" value="UniProtKB-UniRule"/>
</dbReference>
<dbReference type="InterPro" id="IPR008925">
    <property type="entry name" value="aa_tRNA-synth_I_cd-bd_sf"/>
</dbReference>
<evidence type="ECO:0000256" key="1">
    <source>
        <dbReference type="ARBA" id="ARBA00007894"/>
    </source>
</evidence>
<dbReference type="Pfam" id="PF19269">
    <property type="entry name" value="Anticodon_2"/>
    <property type="match status" value="1"/>
</dbReference>
<keyword evidence="4 8" id="KW-0547">Nucleotide-binding</keyword>
<dbReference type="Gene3D" id="1.10.10.350">
    <property type="match status" value="1"/>
</dbReference>
<dbReference type="AlphaFoldDB" id="A0A3P3XGJ2"/>
<sequence length="489" mass="56268">MSVRVRYAPSPTGNQHIGGVRTALINYLFAKSQGGSFILRLEDTDRTRYSEEYVQNLYDTFKWLGFYWDEGPDIGGPVGPYVQSERLDLYKKYAEDLVRMGKAYYCFCDSERLEKIRQEQIAAKKDEIGYDRHCRYLPKEELERNIAEGKPYVVRLKIPLEGVTVFHDRLLGTIEWKNEDISPDPVLLKSDGFPTYHLANVIDDHLMGITHVMRAQEWIPSAPLHKIMYDAFGWEMPELCHLPMVLGQDGHKLSKRHGATAVNEFRKAGYLPQALINYIALLGCSYEDGRDIYSLDELVSLFKIERLNKSPAVFDYQKLEWFNGQYIRQTSDSDLAALVRPYLVDAGLRKAQDPDMDRLELAAMPLVKERLKFLSDAPVIMSYLYKRLELPSVETFLPKKADAKETAGFLEESKKLLSEYGLDDIPAVEEKFRSRAAEIGRKLGDLLMPLRVAITYTRVSPPLFESMKILGLKECIERIDEAIRYLRGY</sequence>
<comment type="caution">
    <text evidence="8">Lacks conserved residue(s) required for the propagation of feature annotation.</text>
</comment>
<protein>
    <recommendedName>
        <fullName evidence="8">Glutamate--tRNA ligase</fullName>
        <ecNumber evidence="8">6.1.1.17</ecNumber>
    </recommendedName>
    <alternativeName>
        <fullName evidence="8">Glutamyl-tRNA synthetase</fullName>
        <shortName evidence="8">GluRS</shortName>
    </alternativeName>
</protein>
<keyword evidence="5 8" id="KW-0067">ATP-binding</keyword>
<reference evidence="11" key="1">
    <citation type="submission" date="2017-02" db="EMBL/GenBank/DDBJ databases">
        <authorList>
            <person name="Regsiter A."/>
            <person name="William W."/>
        </authorList>
    </citation>
    <scope>NUCLEOTIDE SEQUENCE</scope>
    <source>
        <strain evidence="11">Bib</strain>
    </source>
</reference>
<comment type="subcellular location">
    <subcellularLocation>
        <location evidence="8">Cytoplasm</location>
    </subcellularLocation>
</comment>
<dbReference type="CDD" id="cd00808">
    <property type="entry name" value="GluRS_core"/>
    <property type="match status" value="1"/>
</dbReference>
<evidence type="ECO:0000256" key="2">
    <source>
        <dbReference type="ARBA" id="ARBA00022490"/>
    </source>
</evidence>
<evidence type="ECO:0000256" key="4">
    <source>
        <dbReference type="ARBA" id="ARBA00022741"/>
    </source>
</evidence>
<dbReference type="InterPro" id="IPR045462">
    <property type="entry name" value="aa-tRNA-synth_I_cd-bd"/>
</dbReference>
<comment type="similarity">
    <text evidence="1 8">Belongs to the class-I aminoacyl-tRNA synthetase family. Glutamate--tRNA ligase type 1 subfamily.</text>
</comment>
<organism evidence="11">
    <name type="scientific">uncultured spirochete</name>
    <dbReference type="NCBI Taxonomy" id="156406"/>
    <lineage>
        <taxon>Bacteria</taxon>
        <taxon>Pseudomonadati</taxon>
        <taxon>Spirochaetota</taxon>
        <taxon>Spirochaetia</taxon>
        <taxon>Spirochaetales</taxon>
        <taxon>environmental samples</taxon>
    </lineage>
</organism>
<evidence type="ECO:0000256" key="3">
    <source>
        <dbReference type="ARBA" id="ARBA00022598"/>
    </source>
</evidence>
<gene>
    <name evidence="8 11" type="primary">gltX</name>
    <name evidence="11" type="ORF">SPIROBIBN47_100153</name>
</gene>
<accession>A0A3P3XGJ2</accession>
<dbReference type="SUPFAM" id="SSF48163">
    <property type="entry name" value="An anticodon-binding domain of class I aminoacyl-tRNA synthetases"/>
    <property type="match status" value="1"/>
</dbReference>
<feature type="short sequence motif" description="'KMSKS' region" evidence="8">
    <location>
        <begin position="252"/>
        <end position="256"/>
    </location>
</feature>
<proteinExistence type="inferred from homology"/>
<keyword evidence="2 8" id="KW-0963">Cytoplasm</keyword>
<dbReference type="InterPro" id="IPR020751">
    <property type="entry name" value="aa-tRNA-synth_I_codon-bd_sub2"/>
</dbReference>
<dbReference type="PANTHER" id="PTHR43311:SF2">
    <property type="entry name" value="GLUTAMATE--TRNA LIGASE, MITOCHONDRIAL-RELATED"/>
    <property type="match status" value="1"/>
</dbReference>
<dbReference type="GO" id="GO:0005829">
    <property type="term" value="C:cytosol"/>
    <property type="evidence" value="ECO:0007669"/>
    <property type="project" value="TreeGrafter"/>
</dbReference>
<dbReference type="InterPro" id="IPR000924">
    <property type="entry name" value="Glu/Gln-tRNA-synth"/>
</dbReference>
<dbReference type="SUPFAM" id="SSF52374">
    <property type="entry name" value="Nucleotidylyl transferase"/>
    <property type="match status" value="1"/>
</dbReference>
<dbReference type="InterPro" id="IPR004527">
    <property type="entry name" value="Glu-tRNA-ligase_bac/mito"/>
</dbReference>
<name>A0A3P3XGJ2_9SPIR</name>
<dbReference type="InterPro" id="IPR033910">
    <property type="entry name" value="GluRS_core"/>
</dbReference>
<feature type="domain" description="Aminoacyl-tRNA synthetase class I anticodon-binding" evidence="10">
    <location>
        <begin position="335"/>
        <end position="483"/>
    </location>
</feature>
<dbReference type="Gene3D" id="3.40.50.620">
    <property type="entry name" value="HUPs"/>
    <property type="match status" value="1"/>
</dbReference>
<evidence type="ECO:0000256" key="7">
    <source>
        <dbReference type="ARBA" id="ARBA00023146"/>
    </source>
</evidence>
<dbReference type="EMBL" id="FWDM01000002">
    <property type="protein sequence ID" value="SLM09923.1"/>
    <property type="molecule type" value="Genomic_DNA"/>
</dbReference>
<evidence type="ECO:0000256" key="5">
    <source>
        <dbReference type="ARBA" id="ARBA00022840"/>
    </source>
</evidence>
<dbReference type="GO" id="GO:0005524">
    <property type="term" value="F:ATP binding"/>
    <property type="evidence" value="ECO:0007669"/>
    <property type="project" value="UniProtKB-UniRule"/>
</dbReference>
<evidence type="ECO:0000256" key="8">
    <source>
        <dbReference type="HAMAP-Rule" id="MF_00022"/>
    </source>
</evidence>